<dbReference type="EMBL" id="JABMIG020000057">
    <property type="protein sequence ID" value="KAL3797097.1"/>
    <property type="molecule type" value="Genomic_DNA"/>
</dbReference>
<evidence type="ECO:0000313" key="3">
    <source>
        <dbReference type="Proteomes" id="UP001516023"/>
    </source>
</evidence>
<evidence type="ECO:0000256" key="1">
    <source>
        <dbReference type="SAM" id="MobiDB-lite"/>
    </source>
</evidence>
<comment type="caution">
    <text evidence="2">The sequence shown here is derived from an EMBL/GenBank/DDBJ whole genome shotgun (WGS) entry which is preliminary data.</text>
</comment>
<evidence type="ECO:0000313" key="2">
    <source>
        <dbReference type="EMBL" id="KAL3797097.1"/>
    </source>
</evidence>
<feature type="region of interest" description="Disordered" evidence="1">
    <location>
        <begin position="212"/>
        <end position="242"/>
    </location>
</feature>
<protein>
    <recommendedName>
        <fullName evidence="4">Alpha-L-rhamnosidase</fullName>
    </recommendedName>
</protein>
<feature type="compositionally biased region" description="Polar residues" evidence="1">
    <location>
        <begin position="48"/>
        <end position="64"/>
    </location>
</feature>
<accession>A0ABD3Q9Q8</accession>
<dbReference type="InterPro" id="IPR008928">
    <property type="entry name" value="6-hairpin_glycosidase_sf"/>
</dbReference>
<evidence type="ECO:0008006" key="4">
    <source>
        <dbReference type="Google" id="ProtNLM"/>
    </source>
</evidence>
<organism evidence="2 3">
    <name type="scientific">Cyclotella cryptica</name>
    <dbReference type="NCBI Taxonomy" id="29204"/>
    <lineage>
        <taxon>Eukaryota</taxon>
        <taxon>Sar</taxon>
        <taxon>Stramenopiles</taxon>
        <taxon>Ochrophyta</taxon>
        <taxon>Bacillariophyta</taxon>
        <taxon>Coscinodiscophyceae</taxon>
        <taxon>Thalassiosirophycidae</taxon>
        <taxon>Stephanodiscales</taxon>
        <taxon>Stephanodiscaceae</taxon>
        <taxon>Cyclotella</taxon>
    </lineage>
</organism>
<proteinExistence type="predicted"/>
<name>A0ABD3Q9Q8_9STRA</name>
<feature type="region of interest" description="Disordered" evidence="1">
    <location>
        <begin position="44"/>
        <end position="66"/>
    </location>
</feature>
<dbReference type="Gene3D" id="2.115.10.20">
    <property type="entry name" value="Glycosyl hydrolase domain, family 43"/>
    <property type="match status" value="2"/>
</dbReference>
<dbReference type="PANTHER" id="PTHR34987">
    <property type="entry name" value="C, PUTATIVE (AFU_ORTHOLOGUE AFUA_3G02880)-RELATED"/>
    <property type="match status" value="1"/>
</dbReference>
<dbReference type="InterPro" id="IPR012341">
    <property type="entry name" value="6hp_glycosidase-like_sf"/>
</dbReference>
<gene>
    <name evidence="2" type="ORF">HJC23_000435</name>
</gene>
<dbReference type="InterPro" id="IPR023296">
    <property type="entry name" value="Glyco_hydro_beta-prop_sf"/>
</dbReference>
<sequence>MTKVDNYHCRRSVPIYAIITNQSSGMSSTTSSVTWTRCDVPKAILPSDPTNTTPSSEVTSNTPPDTHYTIYGPGELETYHHAKLRRSVRDAKLKVFYPGRWRHPSPRAAFRVSLFSSNAFELRSEEGRTTCQWSFRSNARILSSHLEWDRRGDTDDTGNTYEKDFVGDMAQDVPRELSVQTIRNERCYDYTLFLPFTSSPINCRPRIIVELDTRPKDDSAPKPKDDQTVSTDNDENESRLYPPPCISLQFPNSLEESANQLQLESWEWRYVNDNHEKEEMESEWCTIYQCWTSDYPFEKGGCDGLSPSFCRSSQKETSSANTTISAYAETTESFWVFPHQMTLCHVESLQPQAEIPLPEPTETDASCMECLYDFGKELLGKVKVTVTTIHDLVPLKCGISSVKLRVGETVAEAMNDDEDHFEQSTELCCLHFDCSRSCTSDVDCIQEKSLVFISAHLLAFRYARIIIDGFDKRTHQLLVECHSQRPRVPPMEGMFYFNTEKSSVAKQNCSDENLSLDDKIGRCSAYTLQLCMHHNFIVDGIKRDRLPWAGDLAVSIMANCYSFSDSESIRFTLAVLGRCGNDAMPRDDGGRENIDDEPQIAFMRESHVNGIVDFSLWYVISHWLYQRYFGDVAFLKQEWTVVTKRLSCLIKYCTEAKTGRLITNDDDWLFIDWSDNVKKTAALQILWWWALECGSLLVDTLILFADNNTSESIDFKDFHGLIQDAKSRLESCFVQDDIQLSYSRHAHIFGVLSGLNLRLVDNASSKDWWNPNPSDDQWRSLVKIRKLDQQSLDALLGDKLEQVGTPFMKHLECLAISRLGERSSALSKIRNYWGGMLRTGATTFYEAYAEKEMPDDVANFYSRPFARSLCHAWGSGPCALLPEMLLGLRPLADGWKLFLVDPLDECPENISASVRTKHGIIKVHLDPTMLRIFTPYGTTMVLMERRYGPGSHSFPRAKLLSTQTIHQWSKKYRGWFHHPTHIIPNNPLILGTPGFENIKMTDVPTVYQIPGDKKYYMSFVGFDGSCYQSFVAESSDLLSWTDIRFAMGCGEEGIDEGGVVLGAYLYECYDIQAPRVLKRVNGRFYSLYGAYSKKGGYEIDPGHQGLATSGDGLFWVREKNESILSIFGPGTVGTWEKDSIYQPFLLEHDGTYYNFYNAKQMPQWVEQIGLATSKNLREWTRHKDNPILCVETLCDSARSGGFDTQFCSDAKVFFDNELNHWVMFYFGVGKGGAHIMIAFSKDLLHWIRDTEPLYCAGDNPSGLDKSYAHKISILHSNDTWYMFYCAVGDAGRGIGLLTTPSH</sequence>
<dbReference type="PANTHER" id="PTHR34987:SF6">
    <property type="entry name" value="ALPHA-L-RHAMNOSIDASE SIX-HAIRPIN GLYCOSIDASE DOMAIN-CONTAINING PROTEIN"/>
    <property type="match status" value="1"/>
</dbReference>
<reference evidence="2 3" key="1">
    <citation type="journal article" date="2020" name="G3 (Bethesda)">
        <title>Improved Reference Genome for Cyclotella cryptica CCMP332, a Model for Cell Wall Morphogenesis, Salinity Adaptation, and Lipid Production in Diatoms (Bacillariophyta).</title>
        <authorList>
            <person name="Roberts W.R."/>
            <person name="Downey K.M."/>
            <person name="Ruck E.C."/>
            <person name="Traller J.C."/>
            <person name="Alverson A.J."/>
        </authorList>
    </citation>
    <scope>NUCLEOTIDE SEQUENCE [LARGE SCALE GENOMIC DNA]</scope>
    <source>
        <strain evidence="2 3">CCMP332</strain>
    </source>
</reference>
<feature type="compositionally biased region" description="Basic and acidic residues" evidence="1">
    <location>
        <begin position="212"/>
        <end position="227"/>
    </location>
</feature>
<dbReference type="Gene3D" id="2.60.420.10">
    <property type="entry name" value="Maltose phosphorylase, domain 3"/>
    <property type="match status" value="1"/>
</dbReference>
<dbReference type="Gene3D" id="1.50.10.10">
    <property type="match status" value="1"/>
</dbReference>
<dbReference type="Proteomes" id="UP001516023">
    <property type="component" value="Unassembled WGS sequence"/>
</dbReference>
<dbReference type="SUPFAM" id="SSF48208">
    <property type="entry name" value="Six-hairpin glycosidases"/>
    <property type="match status" value="1"/>
</dbReference>
<dbReference type="SUPFAM" id="SSF75005">
    <property type="entry name" value="Arabinanase/levansucrase/invertase"/>
    <property type="match status" value="2"/>
</dbReference>
<keyword evidence="3" id="KW-1185">Reference proteome</keyword>